<dbReference type="SMART" id="SM00671">
    <property type="entry name" value="SEL1"/>
    <property type="match status" value="10"/>
</dbReference>
<dbReference type="GeneID" id="121113538"/>
<dbReference type="EMBL" id="HACA01014347">
    <property type="protein sequence ID" value="CDW31708.1"/>
    <property type="molecule type" value="Transcribed_RNA"/>
</dbReference>
<keyword evidence="3" id="KW-0732">Signal</keyword>
<dbReference type="GO" id="GO:0005789">
    <property type="term" value="C:endoplasmic reticulum membrane"/>
    <property type="evidence" value="ECO:0007669"/>
    <property type="project" value="TreeGrafter"/>
</dbReference>
<feature type="chain" id="PRO_5005488305" evidence="3">
    <location>
        <begin position="19"/>
        <end position="608"/>
    </location>
</feature>
<dbReference type="InterPro" id="IPR050767">
    <property type="entry name" value="Sel1_AlgK"/>
</dbReference>
<keyword evidence="2" id="KW-1133">Transmembrane helix</keyword>
<dbReference type="InterPro" id="IPR006597">
    <property type="entry name" value="Sel1-like"/>
</dbReference>
<evidence type="ECO:0000256" key="3">
    <source>
        <dbReference type="SAM" id="SignalP"/>
    </source>
</evidence>
<reference evidence="4" key="1">
    <citation type="submission" date="2014-05" db="EMBL/GenBank/DDBJ databases">
        <authorList>
            <person name="Chronopoulou M."/>
        </authorList>
    </citation>
    <scope>NUCLEOTIDE SEQUENCE</scope>
    <source>
        <tissue evidence="4">Whole organism</tissue>
    </source>
</reference>
<evidence type="ECO:0000256" key="2">
    <source>
        <dbReference type="SAM" id="Phobius"/>
    </source>
</evidence>
<dbReference type="AlphaFoldDB" id="A0A0K2U0D7"/>
<dbReference type="OrthoDB" id="27934at2759"/>
<keyword evidence="2" id="KW-0472">Membrane</keyword>
<sequence length="608" mass="67736">MDLCLLIVLSLCPLGLLGDIPTFNYALKYFNEPVGSGTFQLLSGDAQKKYNAWNYLSIASDFGHPTARLTIAWAKFLGILHEENWDPFPIFQDLASTVGDPDAQFSLGFLYATGLTINSSQAKAMLYYSFAANGASPLALMALGYRHLSGIGVPSSCETSLIYYRKVAESVVKSVNFSSGTLLQRIRLLDEESESGNGFLDSDKIDYYQFLADNGDVQVQVGLGTLYYQGGRGMDKDHSLALKYFKRGADAGNPVAMAYLGKLYLEGEVVEQSNETALLYFSKSAEALNPIGQTGMGMLYLEGRGVKANYGIAFTYFEKAAEQNWVEGQLQLGNLFYKGLGVEQDYKTAMKYFFLASQSGHILAYYNLAEMYASGIGTLRSCSISVELYKNVAERGKWASFMMSAHTNYKEGKYDQAILKYLLLAEAGSEVAQANVAYILDRKESNLFESNEMLKRALVYWSRSAAQGYSAARVRLGDYYYYGLGTSIDFETAAFHYRIASEQSNAQAMFNLGYMHELGVGMKKDIHLAKRFYDMASESSSDAIVPVSIALAKLSFVYTFSKWMEYNDGLLTPIILQFWDLYLLVVLFLLLGIIFLLRKTHINNGRPR</sequence>
<evidence type="ECO:0000313" key="4">
    <source>
        <dbReference type="EMBL" id="CDW31708.1"/>
    </source>
</evidence>
<dbReference type="InterPro" id="IPR011990">
    <property type="entry name" value="TPR-like_helical_dom_sf"/>
</dbReference>
<dbReference type="Pfam" id="PF08238">
    <property type="entry name" value="Sel1"/>
    <property type="match status" value="9"/>
</dbReference>
<dbReference type="GO" id="GO:0036503">
    <property type="term" value="P:ERAD pathway"/>
    <property type="evidence" value="ECO:0007669"/>
    <property type="project" value="TreeGrafter"/>
</dbReference>
<dbReference type="SUPFAM" id="SSF81901">
    <property type="entry name" value="HCP-like"/>
    <property type="match status" value="3"/>
</dbReference>
<dbReference type="KEGG" id="lsm:121113538"/>
<evidence type="ECO:0000256" key="1">
    <source>
        <dbReference type="ARBA" id="ARBA00038101"/>
    </source>
</evidence>
<keyword evidence="2" id="KW-0812">Transmembrane</keyword>
<name>A0A0K2U0D7_LEPSM</name>
<dbReference type="RefSeq" id="XP_040563277.1">
    <property type="nucleotide sequence ID" value="XM_040707343.2"/>
</dbReference>
<dbReference type="Gene3D" id="1.25.40.10">
    <property type="entry name" value="Tetratricopeptide repeat domain"/>
    <property type="match status" value="3"/>
</dbReference>
<dbReference type="PANTHER" id="PTHR11102">
    <property type="entry name" value="SEL-1-LIKE PROTEIN"/>
    <property type="match status" value="1"/>
</dbReference>
<proteinExistence type="inferred from homology"/>
<protein>
    <submittedName>
        <fullName evidence="4">Uncharacterized protein</fullName>
    </submittedName>
</protein>
<feature type="transmembrane region" description="Helical" evidence="2">
    <location>
        <begin position="581"/>
        <end position="598"/>
    </location>
</feature>
<feature type="signal peptide" evidence="3">
    <location>
        <begin position="1"/>
        <end position="18"/>
    </location>
</feature>
<comment type="similarity">
    <text evidence="1">Belongs to the sel-1 family.</text>
</comment>
<accession>A0A0K2U0D7</accession>
<organism evidence="4">
    <name type="scientific">Lepeophtheirus salmonis</name>
    <name type="common">Salmon louse</name>
    <name type="synonym">Caligus salmonis</name>
    <dbReference type="NCBI Taxonomy" id="72036"/>
    <lineage>
        <taxon>Eukaryota</taxon>
        <taxon>Metazoa</taxon>
        <taxon>Ecdysozoa</taxon>
        <taxon>Arthropoda</taxon>
        <taxon>Crustacea</taxon>
        <taxon>Multicrustacea</taxon>
        <taxon>Hexanauplia</taxon>
        <taxon>Copepoda</taxon>
        <taxon>Siphonostomatoida</taxon>
        <taxon>Caligidae</taxon>
        <taxon>Lepeophtheirus</taxon>
    </lineage>
</organism>
<dbReference type="PANTHER" id="PTHR11102:SF147">
    <property type="entry name" value="SEL1L ADAPTOR SUBUNIT OF ERAD E3 UBIQUITIN LIGASE"/>
    <property type="match status" value="1"/>
</dbReference>
<dbReference type="CTD" id="42806"/>